<keyword evidence="1 4" id="KW-0479">Metal-binding</keyword>
<dbReference type="PANTHER" id="PTHR46156:SF1">
    <property type="entry name" value="ZINC FINGER CCCH DOMAIN-CONTAINING PROTEIN 3"/>
    <property type="match status" value="1"/>
</dbReference>
<dbReference type="GO" id="GO:0008270">
    <property type="term" value="F:zinc ion binding"/>
    <property type="evidence" value="ECO:0007669"/>
    <property type="project" value="UniProtKB-KW"/>
</dbReference>
<keyword evidence="8" id="KW-1185">Reference proteome</keyword>
<dbReference type="PANTHER" id="PTHR46156">
    <property type="entry name" value="CCCH ZINGC FINGER"/>
    <property type="match status" value="1"/>
</dbReference>
<dbReference type="AlphaFoldDB" id="A0A015IFC9"/>
<dbReference type="InterPro" id="IPR000571">
    <property type="entry name" value="Znf_CCCH"/>
</dbReference>
<evidence type="ECO:0000256" key="4">
    <source>
        <dbReference type="PROSITE-ProRule" id="PRU00723"/>
    </source>
</evidence>
<dbReference type="EMBL" id="JEMT01029246">
    <property type="protein sequence ID" value="EXX52670.1"/>
    <property type="molecule type" value="Genomic_DNA"/>
</dbReference>
<feature type="compositionally biased region" description="Polar residues" evidence="5">
    <location>
        <begin position="262"/>
        <end position="276"/>
    </location>
</feature>
<evidence type="ECO:0000313" key="7">
    <source>
        <dbReference type="EMBL" id="EXX52670.1"/>
    </source>
</evidence>
<evidence type="ECO:0000259" key="6">
    <source>
        <dbReference type="PROSITE" id="PS50103"/>
    </source>
</evidence>
<proteinExistence type="predicted"/>
<feature type="region of interest" description="Disordered" evidence="5">
    <location>
        <begin position="461"/>
        <end position="480"/>
    </location>
</feature>
<evidence type="ECO:0000256" key="3">
    <source>
        <dbReference type="ARBA" id="ARBA00022833"/>
    </source>
</evidence>
<feature type="domain" description="C3H1-type" evidence="6">
    <location>
        <begin position="378"/>
        <end position="401"/>
    </location>
</feature>
<evidence type="ECO:0000256" key="2">
    <source>
        <dbReference type="ARBA" id="ARBA00022771"/>
    </source>
</evidence>
<feature type="domain" description="C3H1-type" evidence="6">
    <location>
        <begin position="346"/>
        <end position="374"/>
    </location>
</feature>
<evidence type="ECO:0000313" key="8">
    <source>
        <dbReference type="Proteomes" id="UP000022910"/>
    </source>
</evidence>
<evidence type="ECO:0000256" key="5">
    <source>
        <dbReference type="SAM" id="MobiDB-lite"/>
    </source>
</evidence>
<dbReference type="STRING" id="1432141.A0A015IFC9"/>
<dbReference type="InterPro" id="IPR036855">
    <property type="entry name" value="Znf_CCCH_sf"/>
</dbReference>
<accession>A0A015IFC9</accession>
<feature type="compositionally biased region" description="Polar residues" evidence="5">
    <location>
        <begin position="284"/>
        <end position="294"/>
    </location>
</feature>
<feature type="compositionally biased region" description="Basic and acidic residues" evidence="5">
    <location>
        <begin position="468"/>
        <end position="480"/>
    </location>
</feature>
<feature type="region of interest" description="Disordered" evidence="5">
    <location>
        <begin position="314"/>
        <end position="333"/>
    </location>
</feature>
<feature type="region of interest" description="Disordered" evidence="5">
    <location>
        <begin position="165"/>
        <end position="197"/>
    </location>
</feature>
<feature type="zinc finger region" description="C3H1-type" evidence="4">
    <location>
        <begin position="429"/>
        <end position="457"/>
    </location>
</feature>
<organism evidence="7 8">
    <name type="scientific">Rhizophagus irregularis (strain DAOM 197198w)</name>
    <name type="common">Glomus intraradices</name>
    <dbReference type="NCBI Taxonomy" id="1432141"/>
    <lineage>
        <taxon>Eukaryota</taxon>
        <taxon>Fungi</taxon>
        <taxon>Fungi incertae sedis</taxon>
        <taxon>Mucoromycota</taxon>
        <taxon>Glomeromycotina</taxon>
        <taxon>Glomeromycetes</taxon>
        <taxon>Glomerales</taxon>
        <taxon>Glomeraceae</taxon>
        <taxon>Rhizophagus</taxon>
    </lineage>
</organism>
<feature type="domain" description="C3H1-type" evidence="6">
    <location>
        <begin position="429"/>
        <end position="457"/>
    </location>
</feature>
<name>A0A015IFC9_RHIIW</name>
<sequence>MTYMYTRSAIYNVGTRSSTYNKTATYNTNARSTMVPRKTSYNLDLRKPTTYDMNTRAATPYNAASSTGMGKTTSKTLYQVASNKSLSKPTETTTYQMSLSNSTVPNQVAGTQKYTNSIAYNLGTRQLEYGLTLDTIAKLIAPQQEIYNVSTGAASVINQKAISTATRPSNSQMPSFNRTAESTTPIISRPSDSQNSNKVLEKKALSVTMKPSECQISTLSTDAKYVKSTTTKLPPSSTSSTSSTSSISSTSSTTNTKQLSLQISASTNNMTSSPTSGRFARPTTPKSASNSGTGNVFVKTGPNTVVRAELIKNKTTKRAEPANSVSRTKEDEYKSGKKPKAAFKTKLVNKYCTYYHKYGRCKEGDYCAYKHDPNRVEVCKLWLKGSECTLSNKCPLQHVESAHLIPYCRHFCKGMCLKDDCHYTHVKVSKRAPLCKDFMVGRYCPAGMNCRKKHEWGLYEEPTETESEAGKKHDRDPTEDVIEREKIKKLREEMANGVNPFAAGWTFIPIDD</sequence>
<reference evidence="7 8" key="1">
    <citation type="submission" date="2014-02" db="EMBL/GenBank/DDBJ databases">
        <title>Single nucleus genome sequencing reveals high similarity among nuclei of an endomycorrhizal fungus.</title>
        <authorList>
            <person name="Lin K."/>
            <person name="Geurts R."/>
            <person name="Zhang Z."/>
            <person name="Limpens E."/>
            <person name="Saunders D.G."/>
            <person name="Mu D."/>
            <person name="Pang E."/>
            <person name="Cao H."/>
            <person name="Cha H."/>
            <person name="Lin T."/>
            <person name="Zhou Q."/>
            <person name="Shang Y."/>
            <person name="Li Y."/>
            <person name="Ivanov S."/>
            <person name="Sharma T."/>
            <person name="Velzen R.V."/>
            <person name="Ruijter N.D."/>
            <person name="Aanen D.K."/>
            <person name="Win J."/>
            <person name="Kamoun S."/>
            <person name="Bisseling T."/>
            <person name="Huang S."/>
        </authorList>
    </citation>
    <scope>NUCLEOTIDE SEQUENCE [LARGE SCALE GENOMIC DNA]</scope>
    <source>
        <strain evidence="8">DAOM197198w</strain>
    </source>
</reference>
<dbReference type="Gene3D" id="4.10.1000.10">
    <property type="entry name" value="Zinc finger, CCCH-type"/>
    <property type="match status" value="2"/>
</dbReference>
<dbReference type="SUPFAM" id="SSF90229">
    <property type="entry name" value="CCCH zinc finger"/>
    <property type="match status" value="1"/>
</dbReference>
<dbReference type="HOGENOM" id="CLU_532256_0_0_1"/>
<protein>
    <submittedName>
        <fullName evidence="7">Yth1p</fullName>
    </submittedName>
</protein>
<comment type="caution">
    <text evidence="7">The sequence shown here is derived from an EMBL/GenBank/DDBJ whole genome shotgun (WGS) entry which is preliminary data.</text>
</comment>
<keyword evidence="2 4" id="KW-0863">Zinc-finger</keyword>
<dbReference type="PROSITE" id="PS50103">
    <property type="entry name" value="ZF_C3H1"/>
    <property type="match status" value="3"/>
</dbReference>
<feature type="compositionally biased region" description="Low complexity" evidence="5">
    <location>
        <begin position="228"/>
        <end position="261"/>
    </location>
</feature>
<dbReference type="GO" id="GO:0005634">
    <property type="term" value="C:nucleus"/>
    <property type="evidence" value="ECO:0007669"/>
    <property type="project" value="TreeGrafter"/>
</dbReference>
<keyword evidence="3 4" id="KW-0862">Zinc</keyword>
<evidence type="ECO:0000256" key="1">
    <source>
        <dbReference type="ARBA" id="ARBA00022723"/>
    </source>
</evidence>
<gene>
    <name evidence="7" type="ORF">RirG_251030</name>
</gene>
<dbReference type="Proteomes" id="UP000022910">
    <property type="component" value="Unassembled WGS sequence"/>
</dbReference>
<dbReference type="SMART" id="SM00356">
    <property type="entry name" value="ZnF_C3H1"/>
    <property type="match status" value="4"/>
</dbReference>
<feature type="region of interest" description="Disordered" evidence="5">
    <location>
        <begin position="228"/>
        <end position="299"/>
    </location>
</feature>
<feature type="zinc finger region" description="C3H1-type" evidence="4">
    <location>
        <begin position="346"/>
        <end position="374"/>
    </location>
</feature>
<dbReference type="OrthoDB" id="410307at2759"/>
<feature type="zinc finger region" description="C3H1-type" evidence="4">
    <location>
        <begin position="378"/>
        <end position="401"/>
    </location>
</feature>